<dbReference type="Pfam" id="PF02311">
    <property type="entry name" value="AraC_binding"/>
    <property type="match status" value="1"/>
</dbReference>
<evidence type="ECO:0000256" key="1">
    <source>
        <dbReference type="ARBA" id="ARBA00023015"/>
    </source>
</evidence>
<organism evidence="5 6">
    <name type="scientific">Alistipes timonensis JC136</name>
    <dbReference type="NCBI Taxonomy" id="1033731"/>
    <lineage>
        <taxon>Bacteria</taxon>
        <taxon>Pseudomonadati</taxon>
        <taxon>Bacteroidota</taxon>
        <taxon>Bacteroidia</taxon>
        <taxon>Bacteroidales</taxon>
        <taxon>Rikenellaceae</taxon>
        <taxon>Alistipes</taxon>
    </lineage>
</organism>
<dbReference type="Proteomes" id="UP000183253">
    <property type="component" value="Unassembled WGS sequence"/>
</dbReference>
<dbReference type="InterPro" id="IPR009057">
    <property type="entry name" value="Homeodomain-like_sf"/>
</dbReference>
<keyword evidence="1" id="KW-0805">Transcription regulation</keyword>
<keyword evidence="3" id="KW-0804">Transcription</keyword>
<dbReference type="PANTHER" id="PTHR43280">
    <property type="entry name" value="ARAC-FAMILY TRANSCRIPTIONAL REGULATOR"/>
    <property type="match status" value="1"/>
</dbReference>
<protein>
    <submittedName>
        <fullName evidence="5">AraC-type DNA-binding protein</fullName>
    </submittedName>
</protein>
<keyword evidence="6" id="KW-1185">Reference proteome</keyword>
<evidence type="ECO:0000256" key="3">
    <source>
        <dbReference type="ARBA" id="ARBA00023163"/>
    </source>
</evidence>
<reference evidence="5 6" key="1">
    <citation type="submission" date="2016-10" db="EMBL/GenBank/DDBJ databases">
        <authorList>
            <person name="de Groot N.N."/>
        </authorList>
    </citation>
    <scope>NUCLEOTIDE SEQUENCE [LARGE SCALE GENOMIC DNA]</scope>
    <source>
        <strain evidence="5 6">DSM 25383</strain>
    </source>
</reference>
<dbReference type="SUPFAM" id="SSF46689">
    <property type="entry name" value="Homeodomain-like"/>
    <property type="match status" value="1"/>
</dbReference>
<dbReference type="SUPFAM" id="SSF51215">
    <property type="entry name" value="Regulatory protein AraC"/>
    <property type="match status" value="1"/>
</dbReference>
<dbReference type="GO" id="GO:0003700">
    <property type="term" value="F:DNA-binding transcription factor activity"/>
    <property type="evidence" value="ECO:0007669"/>
    <property type="project" value="InterPro"/>
</dbReference>
<sequence length="321" mass="36838">MNHIESFYYYICRKSSDAMNSKATEAPITSFTLSELIAMSGGEKRPGLLGECIAANSSSQMEVFRFPGRLDAFVIGVCTEGETTFTSNLKEYRLKKDSLFIIGPKHILQIQSDDRFKAHVIVITPDFLRRINIDTKHMMPLFLQFGSRPCMELTHKECTSLRSFISMVEQELEGPETDFAVEIVGGLIAATIYKVGDILTHYIEEHPELENPMHNRAEEYFKQFTELLGEHYTRERSVGYYARQLCITPKYLTTLIKRISGKSVSEWIDSYVILEAKTLLKYSNMSVQEIAYYLNFPNQSFFGSYFKRNTGMSPSQYKAKQ</sequence>
<evidence type="ECO:0000259" key="4">
    <source>
        <dbReference type="PROSITE" id="PS01124"/>
    </source>
</evidence>
<dbReference type="STRING" id="1033731.SAMN05444145_10641"/>
<feature type="domain" description="HTH araC/xylS-type" evidence="4">
    <location>
        <begin position="222"/>
        <end position="320"/>
    </location>
</feature>
<dbReference type="EMBL" id="FNRI01000006">
    <property type="protein sequence ID" value="SEA76242.1"/>
    <property type="molecule type" value="Genomic_DNA"/>
</dbReference>
<evidence type="ECO:0000313" key="5">
    <source>
        <dbReference type="EMBL" id="SEA76242.1"/>
    </source>
</evidence>
<dbReference type="InterPro" id="IPR003313">
    <property type="entry name" value="AraC-bd"/>
</dbReference>
<dbReference type="InterPro" id="IPR037923">
    <property type="entry name" value="HTH-like"/>
</dbReference>
<dbReference type="SMART" id="SM00342">
    <property type="entry name" value="HTH_ARAC"/>
    <property type="match status" value="1"/>
</dbReference>
<proteinExistence type="predicted"/>
<accession>A0A1H4DVL6</accession>
<dbReference type="PANTHER" id="PTHR43280:SF32">
    <property type="entry name" value="TRANSCRIPTIONAL REGULATORY PROTEIN"/>
    <property type="match status" value="1"/>
</dbReference>
<dbReference type="PROSITE" id="PS01124">
    <property type="entry name" value="HTH_ARAC_FAMILY_2"/>
    <property type="match status" value="1"/>
</dbReference>
<dbReference type="Gene3D" id="1.10.10.60">
    <property type="entry name" value="Homeodomain-like"/>
    <property type="match status" value="1"/>
</dbReference>
<dbReference type="AlphaFoldDB" id="A0A1H4DVL6"/>
<name>A0A1H4DVL6_9BACT</name>
<dbReference type="InterPro" id="IPR018060">
    <property type="entry name" value="HTH_AraC"/>
</dbReference>
<evidence type="ECO:0000313" key="6">
    <source>
        <dbReference type="Proteomes" id="UP000183253"/>
    </source>
</evidence>
<gene>
    <name evidence="5" type="ORF">SAMN05444145_10641</name>
</gene>
<evidence type="ECO:0000256" key="2">
    <source>
        <dbReference type="ARBA" id="ARBA00023125"/>
    </source>
</evidence>
<dbReference type="GO" id="GO:0043565">
    <property type="term" value="F:sequence-specific DNA binding"/>
    <property type="evidence" value="ECO:0007669"/>
    <property type="project" value="InterPro"/>
</dbReference>
<keyword evidence="2 5" id="KW-0238">DNA-binding</keyword>
<dbReference type="Pfam" id="PF12833">
    <property type="entry name" value="HTH_18"/>
    <property type="match status" value="1"/>
</dbReference>